<reference evidence="2 3" key="1">
    <citation type="submission" date="2021-11" db="EMBL/GenBank/DDBJ databases">
        <title>Draft genome sequence of Paenibacillus profundus YoMME, a new Gram-positive bacteria with exoelectrogenic properties.</title>
        <authorList>
            <person name="Hubenova Y."/>
            <person name="Hubenova E."/>
            <person name="Manasiev Y."/>
            <person name="Peykov S."/>
            <person name="Mitov M."/>
        </authorList>
    </citation>
    <scope>NUCLEOTIDE SEQUENCE [LARGE SCALE GENOMIC DNA]</scope>
    <source>
        <strain evidence="2 3">YoMME</strain>
    </source>
</reference>
<evidence type="ECO:0000313" key="2">
    <source>
        <dbReference type="EMBL" id="MCE5169053.1"/>
    </source>
</evidence>
<dbReference type="EMBL" id="JAJNBZ010000003">
    <property type="protein sequence ID" value="MCE5169053.1"/>
    <property type="molecule type" value="Genomic_DNA"/>
</dbReference>
<accession>A0ABS8YAS2</accession>
<dbReference type="Pfam" id="PF13474">
    <property type="entry name" value="SnoaL_3"/>
    <property type="match status" value="1"/>
</dbReference>
<dbReference type="SUPFAM" id="SSF54427">
    <property type="entry name" value="NTF2-like"/>
    <property type="match status" value="1"/>
</dbReference>
<evidence type="ECO:0000259" key="1">
    <source>
        <dbReference type="Pfam" id="PF13474"/>
    </source>
</evidence>
<feature type="domain" description="SnoaL-like" evidence="1">
    <location>
        <begin position="5"/>
        <end position="119"/>
    </location>
</feature>
<dbReference type="Gene3D" id="3.10.450.50">
    <property type="match status" value="1"/>
</dbReference>
<dbReference type="InterPro" id="IPR032710">
    <property type="entry name" value="NTF2-like_dom_sf"/>
</dbReference>
<gene>
    <name evidence="2" type="ORF">LQV63_06985</name>
</gene>
<organism evidence="2 3">
    <name type="scientific">Paenibacillus profundus</name>
    <dbReference type="NCBI Taxonomy" id="1173085"/>
    <lineage>
        <taxon>Bacteria</taxon>
        <taxon>Bacillati</taxon>
        <taxon>Bacillota</taxon>
        <taxon>Bacilli</taxon>
        <taxon>Bacillales</taxon>
        <taxon>Paenibacillaceae</taxon>
        <taxon>Paenibacillus</taxon>
    </lineage>
</organism>
<name>A0ABS8YAS2_9BACL</name>
<proteinExistence type="predicted"/>
<dbReference type="RefSeq" id="WP_233696141.1">
    <property type="nucleotide sequence ID" value="NZ_JAJNBZ010000003.1"/>
</dbReference>
<keyword evidence="3" id="KW-1185">Reference proteome</keyword>
<protein>
    <submittedName>
        <fullName evidence="2">Nuclear transport factor 2 family protein</fullName>
    </submittedName>
</protein>
<dbReference type="InterPro" id="IPR037401">
    <property type="entry name" value="SnoaL-like"/>
</dbReference>
<comment type="caution">
    <text evidence="2">The sequence shown here is derived from an EMBL/GenBank/DDBJ whole genome shotgun (WGS) entry which is preliminary data.</text>
</comment>
<sequence>MDYRDALAQYINSTNTHDFSNIQQLLDPAAVYWFTDKTCTSLEEIKNYFEQAWQTIQEEVYSAVDVTWIAAGEDVAVCTYTYKWEGYYKGEHREGCGRATNVFKRADGEWKLVHEHLSPL</sequence>
<evidence type="ECO:0000313" key="3">
    <source>
        <dbReference type="Proteomes" id="UP001199916"/>
    </source>
</evidence>
<dbReference type="Proteomes" id="UP001199916">
    <property type="component" value="Unassembled WGS sequence"/>
</dbReference>